<dbReference type="Gene3D" id="1.10.10.10">
    <property type="entry name" value="Winged helix-like DNA-binding domain superfamily/Winged helix DNA-binding domain"/>
    <property type="match status" value="1"/>
</dbReference>
<dbReference type="NCBIfam" id="TIGR02937">
    <property type="entry name" value="sigma70-ECF"/>
    <property type="match status" value="1"/>
</dbReference>
<accession>A0A2P1PY29</accession>
<keyword evidence="3" id="KW-1185">Reference proteome</keyword>
<dbReference type="AlphaFoldDB" id="A0A2P1PY29"/>
<dbReference type="SUPFAM" id="SSF88659">
    <property type="entry name" value="Sigma3 and sigma4 domains of RNA polymerase sigma factors"/>
    <property type="match status" value="1"/>
</dbReference>
<name>A0A2P1PY29_9GAMM</name>
<dbReference type="Gene3D" id="1.10.1740.10">
    <property type="match status" value="1"/>
</dbReference>
<dbReference type="InterPro" id="IPR011517">
    <property type="entry name" value="RNA_pol_sigma70_ECF-like"/>
</dbReference>
<reference evidence="2 3" key="2">
    <citation type="submission" date="2018-03" db="EMBL/GenBank/DDBJ databases">
        <authorList>
            <person name="Keele B.F."/>
        </authorList>
    </citation>
    <scope>NUCLEOTIDE SEQUENCE [LARGE SCALE GENOMIC DNA]</scope>
    <source>
        <strain evidence="2 3">D13</strain>
    </source>
</reference>
<dbReference type="InterPro" id="IPR036388">
    <property type="entry name" value="WH-like_DNA-bd_sf"/>
</dbReference>
<feature type="domain" description="RNA polymerase sigma-70 ECF-like HTH" evidence="1">
    <location>
        <begin position="4"/>
        <end position="186"/>
    </location>
</feature>
<dbReference type="Pfam" id="PF07638">
    <property type="entry name" value="Sigma70_ECF"/>
    <property type="match status" value="1"/>
</dbReference>
<dbReference type="SUPFAM" id="SSF88946">
    <property type="entry name" value="Sigma2 domain of RNA polymerase sigma factors"/>
    <property type="match status" value="1"/>
</dbReference>
<dbReference type="NCBIfam" id="TIGR02999">
    <property type="entry name" value="Sig-70_X6"/>
    <property type="match status" value="1"/>
</dbReference>
<organism evidence="2 3">
    <name type="scientific">Ahniella affigens</name>
    <dbReference type="NCBI Taxonomy" id="2021234"/>
    <lineage>
        <taxon>Bacteria</taxon>
        <taxon>Pseudomonadati</taxon>
        <taxon>Pseudomonadota</taxon>
        <taxon>Gammaproteobacteria</taxon>
        <taxon>Lysobacterales</taxon>
        <taxon>Rhodanobacteraceae</taxon>
        <taxon>Ahniella</taxon>
    </lineage>
</organism>
<dbReference type="KEGG" id="xba:C7S18_22345"/>
<dbReference type="OrthoDB" id="6023540at2"/>
<dbReference type="RefSeq" id="WP_106893664.1">
    <property type="nucleotide sequence ID" value="NZ_CP027860.1"/>
</dbReference>
<dbReference type="Proteomes" id="UP000241074">
    <property type="component" value="Chromosome"/>
</dbReference>
<evidence type="ECO:0000313" key="3">
    <source>
        <dbReference type="Proteomes" id="UP000241074"/>
    </source>
</evidence>
<dbReference type="EMBL" id="CP027860">
    <property type="protein sequence ID" value="AVP99745.1"/>
    <property type="molecule type" value="Genomic_DNA"/>
</dbReference>
<dbReference type="InterPro" id="IPR013324">
    <property type="entry name" value="RNA_pol_sigma_r3/r4-like"/>
</dbReference>
<evidence type="ECO:0000259" key="1">
    <source>
        <dbReference type="Pfam" id="PF07638"/>
    </source>
</evidence>
<reference evidence="2 3" key="1">
    <citation type="submission" date="2018-03" db="EMBL/GenBank/DDBJ databases">
        <title>Ahniella affigens gen. nov., sp. nov., a gammaproteobacterium isolated from sandy soil near a stream.</title>
        <authorList>
            <person name="Ko Y."/>
            <person name="Kim J.-H."/>
        </authorList>
    </citation>
    <scope>NUCLEOTIDE SEQUENCE [LARGE SCALE GENOMIC DNA]</scope>
    <source>
        <strain evidence="2 3">D13</strain>
    </source>
</reference>
<dbReference type="InterPro" id="IPR014284">
    <property type="entry name" value="RNA_pol_sigma-70_dom"/>
</dbReference>
<dbReference type="InterPro" id="IPR053812">
    <property type="entry name" value="HTH_Sigma70_ECF-like"/>
</dbReference>
<proteinExistence type="predicted"/>
<dbReference type="GO" id="GO:0006352">
    <property type="term" value="P:DNA-templated transcription initiation"/>
    <property type="evidence" value="ECO:0007669"/>
    <property type="project" value="InterPro"/>
</dbReference>
<gene>
    <name evidence="2" type="ORF">C7S18_22345</name>
</gene>
<evidence type="ECO:0000313" key="2">
    <source>
        <dbReference type="EMBL" id="AVP99745.1"/>
    </source>
</evidence>
<dbReference type="GO" id="GO:0003700">
    <property type="term" value="F:DNA-binding transcription factor activity"/>
    <property type="evidence" value="ECO:0007669"/>
    <property type="project" value="InterPro"/>
</dbReference>
<dbReference type="InterPro" id="IPR013325">
    <property type="entry name" value="RNA_pol_sigma_r2"/>
</dbReference>
<protein>
    <submittedName>
        <fullName evidence="2">RNA polymerase subunit sigma-70</fullName>
    </submittedName>
</protein>
<sequence length="191" mass="21527">MTDTSITQLLSRWRTGDRDAETALIEAVYPILRQIAHAQIRRNSGFATLQATELANEAFEKIRGLQALELRDRDHFFAMAATVIRRVLIDYIRERGAEKRGGGLKFVDMSELLDEHATTLDDTVDWLAVDQGLVDLERRDPEVARVVELKLFSGLSADQIATVCNSSVATVGRQWRFARTWLARRLGGSRA</sequence>